<keyword evidence="4" id="KW-1185">Reference proteome</keyword>
<comment type="caution">
    <text evidence="3">The sequence shown here is derived from an EMBL/GenBank/DDBJ whole genome shotgun (WGS) entry which is preliminary data.</text>
</comment>
<protein>
    <recommendedName>
        <fullName evidence="2">Ubiquitin-like domain-containing protein</fullName>
    </recommendedName>
</protein>
<name>A0A9P4PLC1_9PLEO</name>
<dbReference type="EMBL" id="MU001498">
    <property type="protein sequence ID" value="KAF2446132.1"/>
    <property type="molecule type" value="Genomic_DNA"/>
</dbReference>
<feature type="coiled-coil region" evidence="1">
    <location>
        <begin position="221"/>
        <end position="248"/>
    </location>
</feature>
<proteinExistence type="predicted"/>
<dbReference type="OrthoDB" id="3799792at2759"/>
<feature type="domain" description="Ubiquitin-like" evidence="2">
    <location>
        <begin position="413"/>
        <end position="494"/>
    </location>
</feature>
<sequence>MSVGFGWSAGDIAKAISILNRTYKALKETGGAASEYQLLTANLKRYVLVLGTLQDLRPEGLDRASLNALTALASSAGALLIKFEQNELCKYESTLGSRKEKSRLSGFAKKTRYTFDLPKKVEKLLQNLGMFIDQIIVLLSVCVLKHGESIGKQCDLIKAQIETGQPEQKDMQKEQSKLCVQLNAKLLKLVDVVSAQTSKLQIIQNIQSEMRRHVHEQAESQARQEDTLEDLTAAINNIQIDQDEVRRNMGRQGAELSKQRQTLKQLGADLANVSQHRTAYGVSVAPAAGSASMTEPNAPIDPISSDSSGIRRGHSCTCATNTTQDAEEGDADQRQNCSIHSQGIVVSGPRLPLEQEHLILLREIGLQLCRLLLESTVKLIALARYFISISPQLLVTISHIWRIFPTTSRMSLQDLILFEDVLGRVHRLPYEYFRHWDHFQVQLKILFRNESEGLLIEQDLFHIIDDRGRIIGKQSSKWNRSIYPGQRIAMSAIMFRSTAVTAGQCPRCGSTTTQTHASRSFCEGCSWESYTSTSSQAVPSWEITNRGESIYKRTHFIEQPIRTPTFERWMRTYTPKPLPETSWFCSNCGDGSTSRAGL</sequence>
<organism evidence="3 4">
    <name type="scientific">Karstenula rhodostoma CBS 690.94</name>
    <dbReference type="NCBI Taxonomy" id="1392251"/>
    <lineage>
        <taxon>Eukaryota</taxon>
        <taxon>Fungi</taxon>
        <taxon>Dikarya</taxon>
        <taxon>Ascomycota</taxon>
        <taxon>Pezizomycotina</taxon>
        <taxon>Dothideomycetes</taxon>
        <taxon>Pleosporomycetidae</taxon>
        <taxon>Pleosporales</taxon>
        <taxon>Massarineae</taxon>
        <taxon>Didymosphaeriaceae</taxon>
        <taxon>Karstenula</taxon>
    </lineage>
</organism>
<evidence type="ECO:0000259" key="2">
    <source>
        <dbReference type="Pfam" id="PF22893"/>
    </source>
</evidence>
<dbReference type="Proteomes" id="UP000799764">
    <property type="component" value="Unassembled WGS sequence"/>
</dbReference>
<dbReference type="InterPro" id="IPR054464">
    <property type="entry name" value="ULD_fung"/>
</dbReference>
<accession>A0A9P4PLC1</accession>
<evidence type="ECO:0000256" key="1">
    <source>
        <dbReference type="SAM" id="Coils"/>
    </source>
</evidence>
<dbReference type="Pfam" id="PF22893">
    <property type="entry name" value="ULD_2"/>
    <property type="match status" value="1"/>
</dbReference>
<dbReference type="PANTHER" id="PTHR38886">
    <property type="entry name" value="SESA DOMAIN-CONTAINING PROTEIN"/>
    <property type="match status" value="1"/>
</dbReference>
<evidence type="ECO:0000313" key="3">
    <source>
        <dbReference type="EMBL" id="KAF2446132.1"/>
    </source>
</evidence>
<evidence type="ECO:0000313" key="4">
    <source>
        <dbReference type="Proteomes" id="UP000799764"/>
    </source>
</evidence>
<dbReference type="AlphaFoldDB" id="A0A9P4PLC1"/>
<keyword evidence="1" id="KW-0175">Coiled coil</keyword>
<gene>
    <name evidence="3" type="ORF">P171DRAFT_519710</name>
</gene>
<dbReference type="PANTHER" id="PTHR38886:SF1">
    <property type="entry name" value="NACHT-NTPASE AND P-LOOP NTPASES N-TERMINAL DOMAIN-CONTAINING PROTEIN"/>
    <property type="match status" value="1"/>
</dbReference>
<reference evidence="3" key="1">
    <citation type="journal article" date="2020" name="Stud. Mycol.">
        <title>101 Dothideomycetes genomes: a test case for predicting lifestyles and emergence of pathogens.</title>
        <authorList>
            <person name="Haridas S."/>
            <person name="Albert R."/>
            <person name="Binder M."/>
            <person name="Bloem J."/>
            <person name="Labutti K."/>
            <person name="Salamov A."/>
            <person name="Andreopoulos B."/>
            <person name="Baker S."/>
            <person name="Barry K."/>
            <person name="Bills G."/>
            <person name="Bluhm B."/>
            <person name="Cannon C."/>
            <person name="Castanera R."/>
            <person name="Culley D."/>
            <person name="Daum C."/>
            <person name="Ezra D."/>
            <person name="Gonzalez J."/>
            <person name="Henrissat B."/>
            <person name="Kuo A."/>
            <person name="Liang C."/>
            <person name="Lipzen A."/>
            <person name="Lutzoni F."/>
            <person name="Magnuson J."/>
            <person name="Mondo S."/>
            <person name="Nolan M."/>
            <person name="Ohm R."/>
            <person name="Pangilinan J."/>
            <person name="Park H.-J."/>
            <person name="Ramirez L."/>
            <person name="Alfaro M."/>
            <person name="Sun H."/>
            <person name="Tritt A."/>
            <person name="Yoshinaga Y."/>
            <person name="Zwiers L.-H."/>
            <person name="Turgeon B."/>
            <person name="Goodwin S."/>
            <person name="Spatafora J."/>
            <person name="Crous P."/>
            <person name="Grigoriev I."/>
        </authorList>
    </citation>
    <scope>NUCLEOTIDE SEQUENCE</scope>
    <source>
        <strain evidence="3">CBS 690.94</strain>
    </source>
</reference>